<keyword evidence="3" id="KW-1185">Reference proteome</keyword>
<reference evidence="2" key="1">
    <citation type="submission" date="2022-12" db="EMBL/GenBank/DDBJ databases">
        <title>Marinomonas 15G1-11 sp. nov, isolated from marine algae.</title>
        <authorList>
            <person name="Butt M."/>
            <person name="Choi D.G."/>
            <person name="Kim J.M."/>
            <person name="Lee J.K."/>
            <person name="Baek J.H."/>
            <person name="Jeon C.O."/>
        </authorList>
    </citation>
    <scope>NUCLEOTIDE SEQUENCE</scope>
    <source>
        <strain evidence="2">15G1-11</strain>
    </source>
</reference>
<proteinExistence type="predicted"/>
<evidence type="ECO:0000313" key="3">
    <source>
        <dbReference type="Proteomes" id="UP001149719"/>
    </source>
</evidence>
<accession>A0ABT4JPY5</accession>
<evidence type="ECO:0000256" key="1">
    <source>
        <dbReference type="SAM" id="Phobius"/>
    </source>
</evidence>
<comment type="caution">
    <text evidence="2">The sequence shown here is derived from an EMBL/GenBank/DDBJ whole genome shotgun (WGS) entry which is preliminary data.</text>
</comment>
<organism evidence="2 3">
    <name type="scientific">Marinomonas phaeophyticola</name>
    <dbReference type="NCBI Taxonomy" id="3004091"/>
    <lineage>
        <taxon>Bacteria</taxon>
        <taxon>Pseudomonadati</taxon>
        <taxon>Pseudomonadota</taxon>
        <taxon>Gammaproteobacteria</taxon>
        <taxon>Oceanospirillales</taxon>
        <taxon>Oceanospirillaceae</taxon>
        <taxon>Marinomonas</taxon>
    </lineage>
</organism>
<dbReference type="EMBL" id="JAPUBN010000006">
    <property type="protein sequence ID" value="MCZ2720445.1"/>
    <property type="molecule type" value="Genomic_DNA"/>
</dbReference>
<name>A0ABT4JPY5_9GAMM</name>
<keyword evidence="1" id="KW-0812">Transmembrane</keyword>
<feature type="transmembrane region" description="Helical" evidence="1">
    <location>
        <begin position="6"/>
        <end position="27"/>
    </location>
</feature>
<gene>
    <name evidence="2" type="ORF">O1D97_01980</name>
</gene>
<dbReference type="Proteomes" id="UP001149719">
    <property type="component" value="Unassembled WGS sequence"/>
</dbReference>
<evidence type="ECO:0000313" key="2">
    <source>
        <dbReference type="EMBL" id="MCZ2720445.1"/>
    </source>
</evidence>
<keyword evidence="1" id="KW-1133">Transmembrane helix</keyword>
<keyword evidence="1" id="KW-0472">Membrane</keyword>
<protein>
    <submittedName>
        <fullName evidence="2">DNA topoisomerase I</fullName>
    </submittedName>
</protein>
<dbReference type="RefSeq" id="WP_269122341.1">
    <property type="nucleotide sequence ID" value="NZ_JAPUBN010000006.1"/>
</dbReference>
<sequence>MPLLQFITIAILFVIVVISVIVGTRAHQKEREVTERRFKQLQLMNRADRVQHHIAGLKNLNTDAIVTDVLYDFYIDTLRDLMNYSDQPDEIELRISKAEEERNDDLVEFTTTPHSYSFQEKSKYKERLTKAAKLLLYMRRKGRISHSHYKACYDYIRWLNLWLQLNRQLVQANNNFTSGDMRVAQSLYSVIMSHLKATSIDRPERHEAIRYVDSQIKSILKPPIVAIQESDNPDDMVADLVLDFDETPDEQLIDEKNNPN</sequence>